<feature type="transmembrane region" description="Helical" evidence="1">
    <location>
        <begin position="452"/>
        <end position="471"/>
    </location>
</feature>
<proteinExistence type="predicted"/>
<name>A0AAW7PT08_9BACT</name>
<keyword evidence="1" id="KW-1133">Transmembrane helix</keyword>
<reference evidence="2" key="1">
    <citation type="submission" date="2022-12" db="EMBL/GenBank/DDBJ databases">
        <authorList>
            <person name="Uljanovas D."/>
        </authorList>
    </citation>
    <scope>NUCLEOTIDE SEQUENCE</scope>
    <source>
        <strain evidence="2">RCM39</strain>
    </source>
</reference>
<evidence type="ECO:0000313" key="3">
    <source>
        <dbReference type="Proteomes" id="UP001171529"/>
    </source>
</evidence>
<protein>
    <submittedName>
        <fullName evidence="2">Uncharacterized protein</fullName>
    </submittedName>
</protein>
<comment type="caution">
    <text evidence="2">The sequence shown here is derived from an EMBL/GenBank/DDBJ whole genome shotgun (WGS) entry which is preliminary data.</text>
</comment>
<evidence type="ECO:0000313" key="2">
    <source>
        <dbReference type="EMBL" id="MDN5064549.1"/>
    </source>
</evidence>
<gene>
    <name evidence="2" type="ORF">O8C91_10145</name>
</gene>
<reference evidence="2" key="2">
    <citation type="journal article" date="2023" name="Microorganisms">
        <title>Genomic Characterization of Arcobacter butzleri Strains Isolated from Various Sources in Lithuania.</title>
        <authorList>
            <person name="Uljanovas D."/>
            <person name="Golz G."/>
            <person name="Fleischmann S."/>
            <person name="Kudirkiene E."/>
            <person name="Kasetiene N."/>
            <person name="Grineviciene A."/>
            <person name="Tamuleviciene E."/>
            <person name="Aksomaitiene J."/>
            <person name="Alter T."/>
            <person name="Malakauskas M."/>
        </authorList>
    </citation>
    <scope>NUCLEOTIDE SEQUENCE</scope>
    <source>
        <strain evidence="2">RCM39</strain>
    </source>
</reference>
<keyword evidence="1" id="KW-0472">Membrane</keyword>
<accession>A0AAW7PT08</accession>
<dbReference type="Proteomes" id="UP001171529">
    <property type="component" value="Unassembled WGS sequence"/>
</dbReference>
<sequence length="532" mass="62139">MQIKDLLISVKKETELLKKNYTISGSIKSSNVDNFINLLNNYIDNQIISKASKIKINNSVPYTLHSINDIQSLLKDTSLSESKIELTILKNDDNNLIIFSIEEFKKTIKENLTKETTIIDTLNTLFLKNAIIIQRESFEALNYIIEDETLSEYLNEVSKSIKFNSPSKLKVSPYNIDIEKIREHSNNPIVNNFLVLINALKNFLSLLYILSSIDIKDKKFKILFDGTRERYFNLSSDEIINLFSTFDKYKELFFWIYKKESTKKNFNFIEKLDITRNLIATTISSEKGLIEINDNIYDILKKSKSNYKIYLKSKTKDYFELRFKIEEHTDKLFNSLGEEFSKFADFFRNNLYIFIGLLFSSVVFTILRAQLRNSDTSSISIFSEPNFSISVSIYGILSLLILVITFFKTISNISDLDNKLNSIKKRYINFIDKKDLINIIGNNYSKRKKKNIFIIIFIVIIWTIISIGLIFNKKILSKIEEKDKIEQSISINAKPTKDINTKNKFNKINCHNRKNSFPKNEMTIKKQIDKIY</sequence>
<dbReference type="EMBL" id="JAPZDC010000007">
    <property type="protein sequence ID" value="MDN5064549.1"/>
    <property type="molecule type" value="Genomic_DNA"/>
</dbReference>
<feature type="transmembrane region" description="Helical" evidence="1">
    <location>
        <begin position="351"/>
        <end position="371"/>
    </location>
</feature>
<dbReference type="AlphaFoldDB" id="A0AAW7PT08"/>
<feature type="transmembrane region" description="Helical" evidence="1">
    <location>
        <begin position="391"/>
        <end position="410"/>
    </location>
</feature>
<keyword evidence="1" id="KW-0812">Transmembrane</keyword>
<dbReference type="RefSeq" id="WP_301344762.1">
    <property type="nucleotide sequence ID" value="NZ_JAPZDB010000006.1"/>
</dbReference>
<organism evidence="2 3">
    <name type="scientific">Aliarcobacter butzleri</name>
    <dbReference type="NCBI Taxonomy" id="28197"/>
    <lineage>
        <taxon>Bacteria</taxon>
        <taxon>Pseudomonadati</taxon>
        <taxon>Campylobacterota</taxon>
        <taxon>Epsilonproteobacteria</taxon>
        <taxon>Campylobacterales</taxon>
        <taxon>Arcobacteraceae</taxon>
        <taxon>Aliarcobacter</taxon>
    </lineage>
</organism>
<evidence type="ECO:0000256" key="1">
    <source>
        <dbReference type="SAM" id="Phobius"/>
    </source>
</evidence>